<dbReference type="PATRIC" id="fig|401562.3.peg.3712"/>
<feature type="domain" description="CHASE3" evidence="2">
    <location>
        <begin position="48"/>
        <end position="183"/>
    </location>
</feature>
<evidence type="ECO:0000256" key="1">
    <source>
        <dbReference type="SAM" id="Phobius"/>
    </source>
</evidence>
<evidence type="ECO:0000259" key="2">
    <source>
        <dbReference type="Pfam" id="PF05227"/>
    </source>
</evidence>
<sequence length="231" mass="25932">MSLLSWSHIRRTYLTRPTLLRVVPTGAVLLTGIVATTWTHSLLNQQRDLVVHTHEVIETTKDVLIGLDDAETGQRGYLLSGDRRYLEPYDRALERLGDLRARLRQQISDNGEQVSRVDGLGGLIDLKLAEMKDSIALHDEVGFEAARRREIAMMERATMDQIRAVIGAITEGEKSLLSIRSAEVDEDESRVRIVAILIGLASLLTRTGVELYLARKGLDVRIVVRHPHEKP</sequence>
<dbReference type="CDD" id="cd19410">
    <property type="entry name" value="HK9-like_sensor"/>
    <property type="match status" value="1"/>
</dbReference>
<dbReference type="AlphaFoldDB" id="A0A175R431"/>
<evidence type="ECO:0000313" key="3">
    <source>
        <dbReference type="EMBL" id="KTQ86318.1"/>
    </source>
</evidence>
<keyword evidence="1" id="KW-0812">Transmembrane</keyword>
<dbReference type="Pfam" id="PF05227">
    <property type="entry name" value="CHASE3"/>
    <property type="match status" value="1"/>
</dbReference>
<proteinExistence type="predicted"/>
<feature type="transmembrane region" description="Helical" evidence="1">
    <location>
        <begin position="20"/>
        <end position="38"/>
    </location>
</feature>
<keyword evidence="1" id="KW-1133">Transmembrane helix</keyword>
<evidence type="ECO:0000313" key="4">
    <source>
        <dbReference type="Proteomes" id="UP000078272"/>
    </source>
</evidence>
<dbReference type="RefSeq" id="WP_058636140.1">
    <property type="nucleotide sequence ID" value="NZ_LDPZ01000050.1"/>
</dbReference>
<keyword evidence="1" id="KW-0472">Membrane</keyword>
<comment type="caution">
    <text evidence="3">The sequence shown here is derived from an EMBL/GenBank/DDBJ whole genome shotgun (WGS) entry which is preliminary data.</text>
</comment>
<dbReference type="STRING" id="401562.NS365_17420"/>
<dbReference type="InterPro" id="IPR007891">
    <property type="entry name" value="CHASE3"/>
</dbReference>
<gene>
    <name evidence="3" type="ORF">NS226_18090</name>
</gene>
<dbReference type="Proteomes" id="UP000078272">
    <property type="component" value="Unassembled WGS sequence"/>
</dbReference>
<accession>A0A175R431</accession>
<organism evidence="3 4">
    <name type="scientific">Aureimonas ureilytica</name>
    <dbReference type="NCBI Taxonomy" id="401562"/>
    <lineage>
        <taxon>Bacteria</taxon>
        <taxon>Pseudomonadati</taxon>
        <taxon>Pseudomonadota</taxon>
        <taxon>Alphaproteobacteria</taxon>
        <taxon>Hyphomicrobiales</taxon>
        <taxon>Aurantimonadaceae</taxon>
        <taxon>Aureimonas</taxon>
    </lineage>
</organism>
<dbReference type="EMBL" id="LDPZ01000050">
    <property type="protein sequence ID" value="KTQ86318.1"/>
    <property type="molecule type" value="Genomic_DNA"/>
</dbReference>
<name>A0A175R431_9HYPH</name>
<reference evidence="3 4" key="1">
    <citation type="journal article" date="2016" name="Front. Microbiol.">
        <title>Genomic Resource of Rice Seed Associated Bacteria.</title>
        <authorList>
            <person name="Midha S."/>
            <person name="Bansal K."/>
            <person name="Sharma S."/>
            <person name="Kumar N."/>
            <person name="Patil P.P."/>
            <person name="Chaudhry V."/>
            <person name="Patil P.B."/>
        </authorList>
    </citation>
    <scope>NUCLEOTIDE SEQUENCE [LARGE SCALE GENOMIC DNA]</scope>
    <source>
        <strain evidence="3 4">NS226</strain>
    </source>
</reference>
<protein>
    <recommendedName>
        <fullName evidence="2">CHASE3 domain-containing protein</fullName>
    </recommendedName>
</protein>